<name>A0A3N0AIR4_9ACTN</name>
<dbReference type="SUPFAM" id="SSF103473">
    <property type="entry name" value="MFS general substrate transporter"/>
    <property type="match status" value="1"/>
</dbReference>
<dbReference type="EMBL" id="QICB01000001">
    <property type="protein sequence ID" value="RNL21691.1"/>
    <property type="molecule type" value="Genomic_DNA"/>
</dbReference>
<dbReference type="PANTHER" id="PTHR42718">
    <property type="entry name" value="MAJOR FACILITATOR SUPERFAMILY MULTIDRUG TRANSPORTER MFSC"/>
    <property type="match status" value="1"/>
</dbReference>
<keyword evidence="2" id="KW-0813">Transport</keyword>
<organism evidence="10 11">
    <name type="scientific">Slackia faecicanis</name>
    <dbReference type="NCBI Taxonomy" id="255723"/>
    <lineage>
        <taxon>Bacteria</taxon>
        <taxon>Bacillati</taxon>
        <taxon>Actinomycetota</taxon>
        <taxon>Coriobacteriia</taxon>
        <taxon>Eggerthellales</taxon>
        <taxon>Eggerthellaceae</taxon>
        <taxon>Slackia</taxon>
    </lineage>
</organism>
<feature type="transmembrane region" description="Helical" evidence="7">
    <location>
        <begin position="43"/>
        <end position="67"/>
    </location>
</feature>
<proteinExistence type="predicted"/>
<evidence type="ECO:0000313" key="11">
    <source>
        <dbReference type="Proteomes" id="UP000267368"/>
    </source>
</evidence>
<feature type="transmembrane region" description="Helical" evidence="7">
    <location>
        <begin position="258"/>
        <end position="283"/>
    </location>
</feature>
<dbReference type="InterPro" id="IPR000644">
    <property type="entry name" value="CBS_dom"/>
</dbReference>
<feature type="transmembrane region" description="Helical" evidence="7">
    <location>
        <begin position="324"/>
        <end position="343"/>
    </location>
</feature>
<evidence type="ECO:0000256" key="6">
    <source>
        <dbReference type="PROSITE-ProRule" id="PRU00703"/>
    </source>
</evidence>
<dbReference type="InterPro" id="IPR020846">
    <property type="entry name" value="MFS_dom"/>
</dbReference>
<dbReference type="Pfam" id="PF00571">
    <property type="entry name" value="CBS"/>
    <property type="match status" value="2"/>
</dbReference>
<dbReference type="PROSITE" id="PS51371">
    <property type="entry name" value="CBS"/>
    <property type="match status" value="2"/>
</dbReference>
<protein>
    <submittedName>
        <fullName evidence="10">Multidrug MFS transporter</fullName>
    </submittedName>
</protein>
<comment type="caution">
    <text evidence="10">The sequence shown here is derived from an EMBL/GenBank/DDBJ whole genome shotgun (WGS) entry which is preliminary data.</text>
</comment>
<keyword evidence="5 7" id="KW-0472">Membrane</keyword>
<feature type="domain" description="CBS" evidence="9">
    <location>
        <begin position="475"/>
        <end position="531"/>
    </location>
</feature>
<accession>A0A3N0AIR4</accession>
<reference evidence="11" key="1">
    <citation type="submission" date="2018-05" db="EMBL/GenBank/DDBJ databases">
        <title>Genome Sequencing of selected type strains of the family Eggerthellaceae.</title>
        <authorList>
            <person name="Danylec N."/>
            <person name="Stoll D.A."/>
            <person name="Doetsch A."/>
            <person name="Huch M."/>
        </authorList>
    </citation>
    <scope>NUCLEOTIDE SEQUENCE [LARGE SCALE GENOMIC DNA]</scope>
    <source>
        <strain evidence="11">DSM 17537</strain>
    </source>
</reference>
<dbReference type="SUPFAM" id="SSF54631">
    <property type="entry name" value="CBS-domain pair"/>
    <property type="match status" value="1"/>
</dbReference>
<feature type="transmembrane region" description="Helical" evidence="7">
    <location>
        <begin position="381"/>
        <end position="404"/>
    </location>
</feature>
<dbReference type="InterPro" id="IPR036259">
    <property type="entry name" value="MFS_trans_sf"/>
</dbReference>
<dbReference type="Proteomes" id="UP000267368">
    <property type="component" value="Unassembled WGS sequence"/>
</dbReference>
<dbReference type="InterPro" id="IPR046342">
    <property type="entry name" value="CBS_dom_sf"/>
</dbReference>
<keyword evidence="11" id="KW-1185">Reference proteome</keyword>
<evidence type="ECO:0000259" key="9">
    <source>
        <dbReference type="PROSITE" id="PS51371"/>
    </source>
</evidence>
<feature type="transmembrane region" description="Helical" evidence="7">
    <location>
        <begin position="430"/>
        <end position="454"/>
    </location>
</feature>
<feature type="transmembrane region" description="Helical" evidence="7">
    <location>
        <begin position="349"/>
        <end position="369"/>
    </location>
</feature>
<evidence type="ECO:0000256" key="1">
    <source>
        <dbReference type="ARBA" id="ARBA00004651"/>
    </source>
</evidence>
<keyword evidence="4 7" id="KW-1133">Transmembrane helix</keyword>
<keyword evidence="6" id="KW-0129">CBS domain</keyword>
<sequence>MQGKPLVLLLGVLYGGAFLAGFNENLVNMALMSIMAEYAIDSITAQWLVTGYMIVATVVVTCMAFFYRRFKLRTLFFSASALAFAGSAMGLFAQSFAMLLCARLVQAVGTGIFIPLMMNTILAVTPKNKLGTYMSIGSCMITFGPAFAPVVCGAIVTGFGWRFVFAVPAVAMAVIALLGFFFVKNLEIGRAHLDLASVALSSIALFLLSFGLANLAMNTPAAVAALVAAVLMGAAFIVRQLRCEHPLIDLAPAKSIRFWPTLLLVTVAMMSTFSMSVLLPLYFEGALGTTAFFAGIVMLVPVLANTFITLLGGRIMDKYGEWPLLPVGFAVVTIGFALVAASAPSLSLVAMLIGSLVTLSGVGLIFSPSQTAGLRTLAPELHPFGVALSTTFVQIAACIGPSLYTGIMSSVEADAIANGTSARLACAEGFGATMAVAAAVAAIGFGTALVYALAAKRRENAAAPVVEYAELGAIMEREPFLLNETDTVAHAMEAFVERRVGGMPVVDAEGRGTGFLSDGDIMRYLADKHPLVMDGYSLIAMAEEGGFDKRLRELMALPVKTVATDRLVSIDERSTLEETCTLLARHKLKKVPVVRDGKVVGTINRSAVIRYAMRRAGEADAQPRP</sequence>
<dbReference type="GO" id="GO:0022857">
    <property type="term" value="F:transmembrane transporter activity"/>
    <property type="evidence" value="ECO:0007669"/>
    <property type="project" value="InterPro"/>
</dbReference>
<dbReference type="SMART" id="SM00116">
    <property type="entry name" value="CBS"/>
    <property type="match status" value="2"/>
</dbReference>
<dbReference type="RefSeq" id="WP_123197531.1">
    <property type="nucleotide sequence ID" value="NZ_QICB01000001.1"/>
</dbReference>
<comment type="subcellular location">
    <subcellularLocation>
        <location evidence="1">Cell membrane</location>
        <topology evidence="1">Multi-pass membrane protein</topology>
    </subcellularLocation>
</comment>
<gene>
    <name evidence="10" type="ORF">DMP07_02355</name>
</gene>
<dbReference type="PANTHER" id="PTHR42718:SF9">
    <property type="entry name" value="MAJOR FACILITATOR SUPERFAMILY MULTIDRUG TRANSPORTER MFSC"/>
    <property type="match status" value="1"/>
</dbReference>
<feature type="transmembrane region" description="Helical" evidence="7">
    <location>
        <begin position="195"/>
        <end position="215"/>
    </location>
</feature>
<keyword evidence="3 7" id="KW-0812">Transmembrane</keyword>
<evidence type="ECO:0000256" key="3">
    <source>
        <dbReference type="ARBA" id="ARBA00022692"/>
    </source>
</evidence>
<feature type="domain" description="CBS" evidence="9">
    <location>
        <begin position="563"/>
        <end position="618"/>
    </location>
</feature>
<evidence type="ECO:0000259" key="8">
    <source>
        <dbReference type="PROSITE" id="PS50850"/>
    </source>
</evidence>
<feature type="domain" description="Major facilitator superfamily (MFS) profile" evidence="8">
    <location>
        <begin position="9"/>
        <end position="456"/>
    </location>
</feature>
<dbReference type="AlphaFoldDB" id="A0A3N0AIR4"/>
<dbReference type="InterPro" id="IPR011701">
    <property type="entry name" value="MFS"/>
</dbReference>
<feature type="transmembrane region" description="Helical" evidence="7">
    <location>
        <begin position="221"/>
        <end position="238"/>
    </location>
</feature>
<dbReference type="Gene3D" id="1.20.1250.20">
    <property type="entry name" value="MFS general substrate transporter like domains"/>
    <property type="match status" value="2"/>
</dbReference>
<dbReference type="Gene3D" id="3.10.580.10">
    <property type="entry name" value="CBS-domain"/>
    <property type="match status" value="1"/>
</dbReference>
<dbReference type="PROSITE" id="PS50850">
    <property type="entry name" value="MFS"/>
    <property type="match status" value="1"/>
</dbReference>
<feature type="transmembrane region" description="Helical" evidence="7">
    <location>
        <begin position="74"/>
        <end position="98"/>
    </location>
</feature>
<evidence type="ECO:0000313" key="10">
    <source>
        <dbReference type="EMBL" id="RNL21691.1"/>
    </source>
</evidence>
<evidence type="ECO:0000256" key="7">
    <source>
        <dbReference type="SAM" id="Phobius"/>
    </source>
</evidence>
<evidence type="ECO:0000256" key="2">
    <source>
        <dbReference type="ARBA" id="ARBA00022448"/>
    </source>
</evidence>
<feature type="transmembrane region" description="Helical" evidence="7">
    <location>
        <begin position="289"/>
        <end position="312"/>
    </location>
</feature>
<feature type="transmembrane region" description="Helical" evidence="7">
    <location>
        <begin position="136"/>
        <end position="157"/>
    </location>
</feature>
<dbReference type="OrthoDB" id="9812221at2"/>
<evidence type="ECO:0000256" key="5">
    <source>
        <dbReference type="ARBA" id="ARBA00023136"/>
    </source>
</evidence>
<dbReference type="GO" id="GO:0005886">
    <property type="term" value="C:plasma membrane"/>
    <property type="evidence" value="ECO:0007669"/>
    <property type="project" value="UniProtKB-SubCell"/>
</dbReference>
<dbReference type="Pfam" id="PF07690">
    <property type="entry name" value="MFS_1"/>
    <property type="match status" value="1"/>
</dbReference>
<feature type="transmembrane region" description="Helical" evidence="7">
    <location>
        <begin position="163"/>
        <end position="183"/>
    </location>
</feature>
<evidence type="ECO:0000256" key="4">
    <source>
        <dbReference type="ARBA" id="ARBA00022989"/>
    </source>
</evidence>
<feature type="transmembrane region" description="Helical" evidence="7">
    <location>
        <begin position="104"/>
        <end position="124"/>
    </location>
</feature>